<feature type="coiled-coil region" evidence="1">
    <location>
        <begin position="132"/>
        <end position="173"/>
    </location>
</feature>
<accession>I5B6A0</accession>
<dbReference type="HOGENOM" id="CLU_1105749_0_0_7"/>
<reference evidence="2 3" key="2">
    <citation type="submission" date="2012-02" db="EMBL/GenBank/DDBJ databases">
        <title>Improved High-Quality Draft sequence of Desulfobacter postgatei 2ac9.</title>
        <authorList>
            <consortium name="US DOE Joint Genome Institute"/>
            <person name="Lucas S."/>
            <person name="Han J."/>
            <person name="Lapidus A."/>
            <person name="Cheng J.-F."/>
            <person name="Goodwin L."/>
            <person name="Pitluck S."/>
            <person name="Peters L."/>
            <person name="Ovchinnikova G."/>
            <person name="Held B."/>
            <person name="Detter J.C."/>
            <person name="Han C."/>
            <person name="Tapia R."/>
            <person name="Land M."/>
            <person name="Hauser L."/>
            <person name="Kyrpides N."/>
            <person name="Ivanova N."/>
            <person name="Pagani I."/>
            <person name="Orellana R."/>
            <person name="Lovley D."/>
            <person name="Woyke T."/>
        </authorList>
    </citation>
    <scope>NUCLEOTIDE SEQUENCE [LARGE SCALE GENOMIC DNA]</scope>
    <source>
        <strain evidence="2 3">2ac9</strain>
    </source>
</reference>
<organism evidence="2 3">
    <name type="scientific">Desulfobacter postgatei 2ac9</name>
    <dbReference type="NCBI Taxonomy" id="879212"/>
    <lineage>
        <taxon>Bacteria</taxon>
        <taxon>Pseudomonadati</taxon>
        <taxon>Thermodesulfobacteriota</taxon>
        <taxon>Desulfobacteria</taxon>
        <taxon>Desulfobacterales</taxon>
        <taxon>Desulfobacteraceae</taxon>
        <taxon>Desulfobacter</taxon>
    </lineage>
</organism>
<dbReference type="Pfam" id="PF13596">
    <property type="entry name" value="PAS_10"/>
    <property type="match status" value="1"/>
</dbReference>
<dbReference type="Proteomes" id="UP000005778">
    <property type="component" value="Chromosome"/>
</dbReference>
<keyword evidence="3" id="KW-1185">Reference proteome</keyword>
<dbReference type="eggNOG" id="COG1352">
    <property type="taxonomic scope" value="Bacteria"/>
</dbReference>
<proteinExistence type="predicted"/>
<gene>
    <name evidence="2" type="ORF">DespoDRAFT_03232</name>
</gene>
<protein>
    <submittedName>
        <fullName evidence="2">Uncharacterized protein</fullName>
    </submittedName>
</protein>
<dbReference type="STRING" id="879212.DespoDRAFT_03232"/>
<dbReference type="AlphaFoldDB" id="I5B6A0"/>
<sequence length="251" mass="28787">MWSFPSRMLSRTRRFPDGDIINIHGRTGKYLETPSGPVTNNILDMVREGLHIELSATLRVARSSAAKATKKRLSVKTNGNYQLINLHVCPLKKPDELAGRLLVVFEDIESESMDETGDHAGKDDSSLASTRIAELERKLQTTRESHQTTIKELESSNEELKSTNEEIQNIFVDNNMQVRRFTPEATMIVNLIPTDIGRPIRHVASNLKYDNMIRDLEKVLQYLTPVETEVQTDEGRWFNMRIIPYRTRDTF</sequence>
<dbReference type="EMBL" id="CM001488">
    <property type="protein sequence ID" value="EIM65013.1"/>
    <property type="molecule type" value="Genomic_DNA"/>
</dbReference>
<reference evidence="2 3" key="1">
    <citation type="submission" date="2011-09" db="EMBL/GenBank/DDBJ databases">
        <authorList>
            <consortium name="US DOE Joint Genome Institute (JGI-PGF)"/>
            <person name="Lucas S."/>
            <person name="Han J."/>
            <person name="Lapidus A."/>
            <person name="Cheng J.-F."/>
            <person name="Goodwin L."/>
            <person name="Pitluck S."/>
            <person name="Peters L."/>
            <person name="Land M.L."/>
            <person name="Hauser L."/>
            <person name="Orellana R."/>
            <person name="Lovley D."/>
            <person name="Woyke T.J."/>
        </authorList>
    </citation>
    <scope>NUCLEOTIDE SEQUENCE [LARGE SCALE GENOMIC DNA]</scope>
    <source>
        <strain evidence="2 3">2ac9</strain>
    </source>
</reference>
<evidence type="ECO:0000256" key="1">
    <source>
        <dbReference type="SAM" id="Coils"/>
    </source>
</evidence>
<evidence type="ECO:0000313" key="3">
    <source>
        <dbReference type="Proteomes" id="UP000005778"/>
    </source>
</evidence>
<evidence type="ECO:0000313" key="2">
    <source>
        <dbReference type="EMBL" id="EIM65013.1"/>
    </source>
</evidence>
<keyword evidence="1" id="KW-0175">Coiled coil</keyword>
<name>I5B6A0_9BACT</name>
<dbReference type="RefSeq" id="WP_004074773.1">
    <property type="nucleotide sequence ID" value="NZ_CM001488.1"/>
</dbReference>